<evidence type="ECO:0000256" key="1">
    <source>
        <dbReference type="SAM" id="MobiDB-lite"/>
    </source>
</evidence>
<evidence type="ECO:0000313" key="3">
    <source>
        <dbReference type="Proteomes" id="UP001597183"/>
    </source>
</evidence>
<protein>
    <submittedName>
        <fullName evidence="2">Uncharacterized protein</fullName>
    </submittedName>
</protein>
<gene>
    <name evidence="2" type="ORF">ACFQ5G_15265</name>
</gene>
<accession>A0ABW4A8U9</accession>
<keyword evidence="3" id="KW-1185">Reference proteome</keyword>
<dbReference type="EMBL" id="JBHTMK010000019">
    <property type="protein sequence ID" value="MFD1366711.1"/>
    <property type="molecule type" value="Genomic_DNA"/>
</dbReference>
<proteinExistence type="predicted"/>
<organism evidence="2 3">
    <name type="scientific">Actinoplanes sichuanensis</name>
    <dbReference type="NCBI Taxonomy" id="512349"/>
    <lineage>
        <taxon>Bacteria</taxon>
        <taxon>Bacillati</taxon>
        <taxon>Actinomycetota</taxon>
        <taxon>Actinomycetes</taxon>
        <taxon>Micromonosporales</taxon>
        <taxon>Micromonosporaceae</taxon>
        <taxon>Actinoplanes</taxon>
    </lineage>
</organism>
<dbReference type="RefSeq" id="WP_317797410.1">
    <property type="nucleotide sequence ID" value="NZ_AP028461.1"/>
</dbReference>
<dbReference type="Proteomes" id="UP001597183">
    <property type="component" value="Unassembled WGS sequence"/>
</dbReference>
<name>A0ABW4A8U9_9ACTN</name>
<sequence length="90" mass="9575">MGYDPTAPGDGMPEAPAVGYPGSYSRGLTGTGYSLAAGGYGDDGQYPARSTVDPAVEEPRGHNAPVRRAWADELDVRQQMARQAASRRYE</sequence>
<feature type="region of interest" description="Disordered" evidence="1">
    <location>
        <begin position="1"/>
        <end position="64"/>
    </location>
</feature>
<reference evidence="3" key="1">
    <citation type="journal article" date="2019" name="Int. J. Syst. Evol. Microbiol.">
        <title>The Global Catalogue of Microorganisms (GCM) 10K type strain sequencing project: providing services to taxonomists for standard genome sequencing and annotation.</title>
        <authorList>
            <consortium name="The Broad Institute Genomics Platform"/>
            <consortium name="The Broad Institute Genome Sequencing Center for Infectious Disease"/>
            <person name="Wu L."/>
            <person name="Ma J."/>
        </authorList>
    </citation>
    <scope>NUCLEOTIDE SEQUENCE [LARGE SCALE GENOMIC DNA]</scope>
    <source>
        <strain evidence="3">CCM 7526</strain>
    </source>
</reference>
<evidence type="ECO:0000313" key="2">
    <source>
        <dbReference type="EMBL" id="MFD1366711.1"/>
    </source>
</evidence>
<comment type="caution">
    <text evidence="2">The sequence shown here is derived from an EMBL/GenBank/DDBJ whole genome shotgun (WGS) entry which is preliminary data.</text>
</comment>